<gene>
    <name evidence="1" type="ORF">NEOLEDRAFT_879004</name>
</gene>
<evidence type="ECO:0008006" key="3">
    <source>
        <dbReference type="Google" id="ProtNLM"/>
    </source>
</evidence>
<accession>A0A165NZM8</accession>
<name>A0A165NZM8_9AGAM</name>
<evidence type="ECO:0000313" key="2">
    <source>
        <dbReference type="Proteomes" id="UP000076761"/>
    </source>
</evidence>
<dbReference type="InParanoid" id="A0A165NZM8"/>
<dbReference type="OrthoDB" id="3256525at2759"/>
<dbReference type="STRING" id="1314782.A0A165NZM8"/>
<sequence length="439" mass="49810">MSNTTLRRPPPSISLCLPPEIWHRVLEMVTFVPDSVYAHGLCPPRSGRPKRRDDQALRDSLVTKRRLVRVCKLWRALASRFLYETVVIGRGRTIPSLRDTLIFSKATAEGSSGGDRALGWYTRRLDLCVRGQTHIQHATPHVELEYLAEIIRCLPNLAVFIVDVTTKQYPDRMPASVMHALAETCGSSLEVLHWPDSGSRVGRVLDPKPNEWHRLLSSASNLRAIRCSDMLYSSRGYESHQGNAPVLSHLTTLTVSNKICKYYLSPSHSFPSLRHVRYHDCASCLPHAWRGLLQLYGEHITAVTLILHHFAADTQGHLDLLREFCPHLETLFLCFRSWSQFTPHLRLPPVTHLALMSVKSNSTTADCMAMFASLSTMETERVRTVQIVHERDIARLRDQKPKVLALGLAKLRTCKFDLQDYNGVILMRKDEDGDRGVLQ</sequence>
<dbReference type="EMBL" id="KV425622">
    <property type="protein sequence ID" value="KZT20327.1"/>
    <property type="molecule type" value="Genomic_DNA"/>
</dbReference>
<keyword evidence="2" id="KW-1185">Reference proteome</keyword>
<protein>
    <recommendedName>
        <fullName evidence="3">F-box domain-containing protein</fullName>
    </recommendedName>
</protein>
<dbReference type="SUPFAM" id="SSF52047">
    <property type="entry name" value="RNI-like"/>
    <property type="match status" value="1"/>
</dbReference>
<proteinExistence type="predicted"/>
<dbReference type="Proteomes" id="UP000076761">
    <property type="component" value="Unassembled WGS sequence"/>
</dbReference>
<dbReference type="AlphaFoldDB" id="A0A165NZM8"/>
<evidence type="ECO:0000313" key="1">
    <source>
        <dbReference type="EMBL" id="KZT20327.1"/>
    </source>
</evidence>
<organism evidence="1 2">
    <name type="scientific">Neolentinus lepideus HHB14362 ss-1</name>
    <dbReference type="NCBI Taxonomy" id="1314782"/>
    <lineage>
        <taxon>Eukaryota</taxon>
        <taxon>Fungi</taxon>
        <taxon>Dikarya</taxon>
        <taxon>Basidiomycota</taxon>
        <taxon>Agaricomycotina</taxon>
        <taxon>Agaricomycetes</taxon>
        <taxon>Gloeophyllales</taxon>
        <taxon>Gloeophyllaceae</taxon>
        <taxon>Neolentinus</taxon>
    </lineage>
</organism>
<reference evidence="1 2" key="1">
    <citation type="journal article" date="2016" name="Mol. Biol. Evol.">
        <title>Comparative Genomics of Early-Diverging Mushroom-Forming Fungi Provides Insights into the Origins of Lignocellulose Decay Capabilities.</title>
        <authorList>
            <person name="Nagy L.G."/>
            <person name="Riley R."/>
            <person name="Tritt A."/>
            <person name="Adam C."/>
            <person name="Daum C."/>
            <person name="Floudas D."/>
            <person name="Sun H."/>
            <person name="Yadav J.S."/>
            <person name="Pangilinan J."/>
            <person name="Larsson K.H."/>
            <person name="Matsuura K."/>
            <person name="Barry K."/>
            <person name="Labutti K."/>
            <person name="Kuo R."/>
            <person name="Ohm R.A."/>
            <person name="Bhattacharya S.S."/>
            <person name="Shirouzu T."/>
            <person name="Yoshinaga Y."/>
            <person name="Martin F.M."/>
            <person name="Grigoriev I.V."/>
            <person name="Hibbett D.S."/>
        </authorList>
    </citation>
    <scope>NUCLEOTIDE SEQUENCE [LARGE SCALE GENOMIC DNA]</scope>
    <source>
        <strain evidence="1 2">HHB14362 ss-1</strain>
    </source>
</reference>